<dbReference type="Pfam" id="PF00535">
    <property type="entry name" value="Glycos_transf_2"/>
    <property type="match status" value="1"/>
</dbReference>
<dbReference type="SUPFAM" id="SSF53448">
    <property type="entry name" value="Nucleotide-diphospho-sugar transferases"/>
    <property type="match status" value="1"/>
</dbReference>
<reference evidence="3" key="1">
    <citation type="submission" date="2020-10" db="EMBL/GenBank/DDBJ databases">
        <authorList>
            <person name="Gilroy R."/>
        </authorList>
    </citation>
    <scope>NUCLEOTIDE SEQUENCE</scope>
    <source>
        <strain evidence="3">ChiHcec3-6078</strain>
    </source>
</reference>
<dbReference type="InterPro" id="IPR029044">
    <property type="entry name" value="Nucleotide-diphossugar_trans"/>
</dbReference>
<gene>
    <name evidence="3" type="ORF">IAC50_04685</name>
</gene>
<evidence type="ECO:0000313" key="3">
    <source>
        <dbReference type="EMBL" id="HIU25771.1"/>
    </source>
</evidence>
<organism evidence="3 4">
    <name type="scientific">Candidatus Allocopromorpha excrementigallinarum</name>
    <dbReference type="NCBI Taxonomy" id="2840742"/>
    <lineage>
        <taxon>Bacteria</taxon>
        <taxon>Bacillati</taxon>
        <taxon>Bacillota</taxon>
        <taxon>Clostridia</taxon>
        <taxon>Eubacteriales</taxon>
        <taxon>Eubacteriaceae</taxon>
        <taxon>Eubacteriaceae incertae sedis</taxon>
        <taxon>Candidatus Allocopromorpha</taxon>
    </lineage>
</organism>
<evidence type="ECO:0000313" key="4">
    <source>
        <dbReference type="Proteomes" id="UP000824090"/>
    </source>
</evidence>
<comment type="caution">
    <text evidence="3">The sequence shown here is derived from an EMBL/GenBank/DDBJ whole genome shotgun (WGS) entry which is preliminary data.</text>
</comment>
<keyword evidence="1" id="KW-0472">Membrane</keyword>
<feature type="domain" description="Glycosyltransferase 2-like" evidence="2">
    <location>
        <begin position="12"/>
        <end position="174"/>
    </location>
</feature>
<dbReference type="PANTHER" id="PTHR48090:SF8">
    <property type="entry name" value="GLYCOSYLTRANSFERASE CSBB-RELATED"/>
    <property type="match status" value="1"/>
</dbReference>
<name>A0A9D1HZU7_9FIRM</name>
<keyword evidence="1" id="KW-1133">Transmembrane helix</keyword>
<dbReference type="PANTHER" id="PTHR48090">
    <property type="entry name" value="UNDECAPRENYL-PHOSPHATE 4-DEOXY-4-FORMAMIDO-L-ARABINOSE TRANSFERASE-RELATED"/>
    <property type="match status" value="1"/>
</dbReference>
<keyword evidence="1" id="KW-0812">Transmembrane</keyword>
<sequence length="319" mass="36238">MDKKKENKYLDIIVPCFNEEDNVERFFSETEKVAEKTDGFIFRYIFIDDGSGDDTLKEIKKLSEKSKRVKYISFSRNFGKEAAMYAGLRASSGELAVIMDCDLQHPPRLIEEMIEKIMSTGCDSCAARRVSRKGEPKIRSAMARAFYKIMNRYSDIEIVDGAVDFRMMRRKMVRAVVSMPETQRFSKGIFAWVGFSTAWIEFENVRRISGESKWSMWSLMKYALDGFIDFAASPLKFAGVFGGVTAVGSALYLILEILKTLIVGKDTPGYASTICLILFFGGLITAILSIIGEYIGRMYMETKGRPIYIEKESNIDDEN</sequence>
<dbReference type="CDD" id="cd04187">
    <property type="entry name" value="DPM1_like_bac"/>
    <property type="match status" value="1"/>
</dbReference>
<dbReference type="InterPro" id="IPR001173">
    <property type="entry name" value="Glyco_trans_2-like"/>
</dbReference>
<dbReference type="InterPro" id="IPR050256">
    <property type="entry name" value="Glycosyltransferase_2"/>
</dbReference>
<dbReference type="AlphaFoldDB" id="A0A9D1HZU7"/>
<reference evidence="3" key="2">
    <citation type="journal article" date="2021" name="PeerJ">
        <title>Extensive microbial diversity within the chicken gut microbiome revealed by metagenomics and culture.</title>
        <authorList>
            <person name="Gilroy R."/>
            <person name="Ravi A."/>
            <person name="Getino M."/>
            <person name="Pursley I."/>
            <person name="Horton D.L."/>
            <person name="Alikhan N.F."/>
            <person name="Baker D."/>
            <person name="Gharbi K."/>
            <person name="Hall N."/>
            <person name="Watson M."/>
            <person name="Adriaenssens E.M."/>
            <person name="Foster-Nyarko E."/>
            <person name="Jarju S."/>
            <person name="Secka A."/>
            <person name="Antonio M."/>
            <person name="Oren A."/>
            <person name="Chaudhuri R.R."/>
            <person name="La Ragione R."/>
            <person name="Hildebrand F."/>
            <person name="Pallen M.J."/>
        </authorList>
    </citation>
    <scope>NUCLEOTIDE SEQUENCE</scope>
    <source>
        <strain evidence="3">ChiHcec3-6078</strain>
    </source>
</reference>
<evidence type="ECO:0000256" key="1">
    <source>
        <dbReference type="SAM" id="Phobius"/>
    </source>
</evidence>
<feature type="transmembrane region" description="Helical" evidence="1">
    <location>
        <begin position="270"/>
        <end position="295"/>
    </location>
</feature>
<dbReference type="Gene3D" id="3.90.550.10">
    <property type="entry name" value="Spore Coat Polysaccharide Biosynthesis Protein SpsA, Chain A"/>
    <property type="match status" value="1"/>
</dbReference>
<proteinExistence type="predicted"/>
<feature type="transmembrane region" description="Helical" evidence="1">
    <location>
        <begin position="237"/>
        <end position="258"/>
    </location>
</feature>
<accession>A0A9D1HZU7</accession>
<protein>
    <submittedName>
        <fullName evidence="3">Glycosyltransferase family 2 protein</fullName>
    </submittedName>
</protein>
<evidence type="ECO:0000259" key="2">
    <source>
        <dbReference type="Pfam" id="PF00535"/>
    </source>
</evidence>
<dbReference type="Proteomes" id="UP000824090">
    <property type="component" value="Unassembled WGS sequence"/>
</dbReference>
<dbReference type="EMBL" id="DVMP01000087">
    <property type="protein sequence ID" value="HIU25771.1"/>
    <property type="molecule type" value="Genomic_DNA"/>
</dbReference>
<dbReference type="GO" id="GO:0005886">
    <property type="term" value="C:plasma membrane"/>
    <property type="evidence" value="ECO:0007669"/>
    <property type="project" value="TreeGrafter"/>
</dbReference>